<evidence type="ECO:0000313" key="2">
    <source>
        <dbReference type="RefSeq" id="XP_045151728.1"/>
    </source>
</evidence>
<keyword evidence="1" id="KW-1185">Reference proteome</keyword>
<organism evidence="1 2">
    <name type="scientific">Echinops telfairi</name>
    <name type="common">Lesser hedgehog tenrec</name>
    <dbReference type="NCBI Taxonomy" id="9371"/>
    <lineage>
        <taxon>Eukaryota</taxon>
        <taxon>Metazoa</taxon>
        <taxon>Chordata</taxon>
        <taxon>Craniata</taxon>
        <taxon>Vertebrata</taxon>
        <taxon>Euteleostomi</taxon>
        <taxon>Mammalia</taxon>
        <taxon>Eutheria</taxon>
        <taxon>Afrotheria</taxon>
        <taxon>Tenrecidae</taxon>
        <taxon>Tenrecinae</taxon>
        <taxon>Echinops</taxon>
    </lineage>
</organism>
<name>A0AC55DJ02_ECHTE</name>
<protein>
    <submittedName>
        <fullName evidence="2">Glycophorin-A</fullName>
    </submittedName>
</protein>
<evidence type="ECO:0000313" key="1">
    <source>
        <dbReference type="Proteomes" id="UP000694863"/>
    </source>
</evidence>
<gene>
    <name evidence="2" type="primary">GYPA</name>
</gene>
<dbReference type="RefSeq" id="XP_045151728.1">
    <property type="nucleotide sequence ID" value="XM_045295793.1"/>
</dbReference>
<sequence>MYREIFLFVLLSGYVSTQDESEASPPSVTKVQENAVTRGSPSPENTGETVKQIDFPFSGPVTALIIFGVMAGIITIILLPSYCISRLRKRRTVDVQPPL</sequence>
<reference evidence="2" key="1">
    <citation type="submission" date="2025-08" db="UniProtKB">
        <authorList>
            <consortium name="RefSeq"/>
        </authorList>
    </citation>
    <scope>IDENTIFICATION</scope>
</reference>
<dbReference type="Proteomes" id="UP000694863">
    <property type="component" value="Unplaced"/>
</dbReference>
<accession>A0AC55DJ02</accession>
<proteinExistence type="predicted"/>